<feature type="chain" id="PRO_5040234209" evidence="1">
    <location>
        <begin position="31"/>
        <end position="62"/>
    </location>
</feature>
<dbReference type="EMBL" id="FN597644">
    <property type="protein sequence ID" value="CBI43715.1"/>
    <property type="molecule type" value="Genomic_DNA"/>
</dbReference>
<sequence length="62" mass="6619">MNPRGVFPLGKKLMTIAGVLAVTASLTACGANNAMNDGRYNQMIMITADASTAWTIKDLFLK</sequence>
<keyword evidence="1" id="KW-0732">Signal</keyword>
<proteinExistence type="predicted"/>
<reference evidence="2 3" key="1">
    <citation type="journal article" date="2011" name="Int. J. Syst. Evol. Microbiol.">
        <title>Relationship of Bacillus amyloliquefaciens clades associated with strains DSM 7T and FZB42T: a proposal for Bacillus amyloliquefaciens subsp. amyloliquefaciens subsp. nov. and Bacillus amyloliquefaciens subsp. plantarum subsp. nov. based on complete genome sequence comparisons.</title>
        <authorList>
            <person name="Borriss R."/>
            <person name="Chen X.H."/>
            <person name="Rueckert C."/>
            <person name="Blom J."/>
            <person name="Becker A."/>
            <person name="Baumgarth B."/>
            <person name="Fan B."/>
            <person name="Pukall R."/>
            <person name="Schumann P."/>
            <person name="Sproer C."/>
            <person name="Junge H."/>
            <person name="Vater J."/>
            <person name="Puhler A."/>
            <person name="Klenk H.P."/>
        </authorList>
    </citation>
    <scope>NUCLEOTIDE SEQUENCE [LARGE SCALE GENOMIC DNA]</scope>
    <source>
        <strain evidence="3">DSM 7</strain>
    </source>
</reference>
<accession>A0A9P1JIP1</accession>
<dbReference type="KEGG" id="bao:BAMF_2589"/>
<gene>
    <name evidence="2" type="primary">coxA#1</name>
    <name evidence="2" type="ordered locus">BAMF_2589</name>
</gene>
<protein>
    <submittedName>
        <fullName evidence="2">Fragment spore cortex protein B. subtilis</fullName>
    </submittedName>
</protein>
<dbReference type="AlphaFoldDB" id="A0A9P1JIP1"/>
<reference evidence="3" key="2">
    <citation type="journal article" date="2011" name="J. Biotechnol.">
        <title>Genome sequence of B. amyloliquefaciens type strain DSM7(T) reveals differences to plant-associated B. amyloliquefaciens FZB42.</title>
        <authorList>
            <person name="Ruckert C."/>
            <person name="Blom J."/>
            <person name="Chen X."/>
            <person name="Reva O."/>
            <person name="Borriss R."/>
        </authorList>
    </citation>
    <scope>NUCLEOTIDE SEQUENCE [LARGE SCALE GENOMIC DNA]</scope>
    <source>
        <strain evidence="3">DSM 7</strain>
    </source>
</reference>
<name>A0A9P1JIP1_BACAS</name>
<organism evidence="2 3">
    <name type="scientific">Bacillus amyloliquefaciens (strain ATCC 23350 / DSM 7 / BCRC 11601 / CCUG 28519 / NBRC 15535 / NRRL B-14393 / F)</name>
    <dbReference type="NCBI Taxonomy" id="692420"/>
    <lineage>
        <taxon>Bacteria</taxon>
        <taxon>Bacillati</taxon>
        <taxon>Bacillota</taxon>
        <taxon>Bacilli</taxon>
        <taxon>Bacillales</taxon>
        <taxon>Bacillaceae</taxon>
        <taxon>Bacillus</taxon>
        <taxon>Bacillus amyloliquefaciens group</taxon>
    </lineage>
</organism>
<evidence type="ECO:0000313" key="2">
    <source>
        <dbReference type="EMBL" id="CBI43715.1"/>
    </source>
</evidence>
<evidence type="ECO:0000256" key="1">
    <source>
        <dbReference type="SAM" id="SignalP"/>
    </source>
</evidence>
<keyword evidence="3" id="KW-1185">Reference proteome</keyword>
<dbReference type="PROSITE" id="PS51257">
    <property type="entry name" value="PROKAR_LIPOPROTEIN"/>
    <property type="match status" value="1"/>
</dbReference>
<evidence type="ECO:0000313" key="3">
    <source>
        <dbReference type="Proteomes" id="UP000006562"/>
    </source>
</evidence>
<dbReference type="Proteomes" id="UP000006562">
    <property type="component" value="Chromosome"/>
</dbReference>
<feature type="signal peptide" evidence="1">
    <location>
        <begin position="1"/>
        <end position="30"/>
    </location>
</feature>